<dbReference type="NCBIfam" id="TIGR02928">
    <property type="entry name" value="orc1/cdc6 family replication initiation protein"/>
    <property type="match status" value="1"/>
</dbReference>
<dbReference type="Gene3D" id="3.40.50.300">
    <property type="entry name" value="P-loop containing nucleotide triphosphate hydrolases"/>
    <property type="match status" value="1"/>
</dbReference>
<dbReference type="Proteomes" id="UP001595925">
    <property type="component" value="Unassembled WGS sequence"/>
</dbReference>
<dbReference type="PANTHER" id="PTHR10763">
    <property type="entry name" value="CELL DIVISION CONTROL PROTEIN 6-RELATED"/>
    <property type="match status" value="1"/>
</dbReference>
<feature type="domain" description="ORC1/DEAH AAA+ ATPase" evidence="5">
    <location>
        <begin position="44"/>
        <end position="147"/>
    </location>
</feature>
<gene>
    <name evidence="7" type="ORF">ACFPFO_15210</name>
</gene>
<comment type="caution">
    <text evidence="7">The sequence shown here is derived from an EMBL/GenBank/DDBJ whole genome shotgun (WGS) entry which is preliminary data.</text>
</comment>
<keyword evidence="2" id="KW-0235">DNA replication</keyword>
<name>A0ABD5QHA0_9EURY</name>
<dbReference type="InterPro" id="IPR036390">
    <property type="entry name" value="WH_DNA-bd_sf"/>
</dbReference>
<dbReference type="InterPro" id="IPR027417">
    <property type="entry name" value="P-loop_NTPase"/>
</dbReference>
<reference evidence="7 8" key="1">
    <citation type="journal article" date="2019" name="Int. J. Syst. Evol. Microbiol.">
        <title>The Global Catalogue of Microorganisms (GCM) 10K type strain sequencing project: providing services to taxonomists for standard genome sequencing and annotation.</title>
        <authorList>
            <consortium name="The Broad Institute Genomics Platform"/>
            <consortium name="The Broad Institute Genome Sequencing Center for Infectious Disease"/>
            <person name="Wu L."/>
            <person name="Ma J."/>
        </authorList>
    </citation>
    <scope>NUCLEOTIDE SEQUENCE [LARGE SCALE GENOMIC DNA]</scope>
    <source>
        <strain evidence="7 8">CGMCC 1.15824</strain>
    </source>
</reference>
<evidence type="ECO:0000259" key="5">
    <source>
        <dbReference type="Pfam" id="PF13401"/>
    </source>
</evidence>
<dbReference type="InterPro" id="IPR049945">
    <property type="entry name" value="AAA_22"/>
</dbReference>
<dbReference type="GO" id="GO:0006260">
    <property type="term" value="P:DNA replication"/>
    <property type="evidence" value="ECO:0007669"/>
    <property type="project" value="UniProtKB-KW"/>
</dbReference>
<dbReference type="InterPro" id="IPR014277">
    <property type="entry name" value="Orc1/Cdc6_arc"/>
</dbReference>
<keyword evidence="8" id="KW-1185">Reference proteome</keyword>
<dbReference type="GO" id="GO:0005524">
    <property type="term" value="F:ATP binding"/>
    <property type="evidence" value="ECO:0007669"/>
    <property type="project" value="UniProtKB-KW"/>
</dbReference>
<dbReference type="PANTHER" id="PTHR10763:SF22">
    <property type="entry name" value="ORC1-TYPE DNA REPLICATION PROTEIN"/>
    <property type="match status" value="1"/>
</dbReference>
<evidence type="ECO:0000259" key="6">
    <source>
        <dbReference type="Pfam" id="PF22703"/>
    </source>
</evidence>
<dbReference type="Gene3D" id="1.10.8.60">
    <property type="match status" value="1"/>
</dbReference>
<organism evidence="7 8">
    <name type="scientific">Saliphagus infecundisoli</name>
    <dbReference type="NCBI Taxonomy" id="1849069"/>
    <lineage>
        <taxon>Archaea</taxon>
        <taxon>Methanobacteriati</taxon>
        <taxon>Methanobacteriota</taxon>
        <taxon>Stenosarchaea group</taxon>
        <taxon>Halobacteria</taxon>
        <taxon>Halobacteriales</taxon>
        <taxon>Natrialbaceae</taxon>
        <taxon>Saliphagus</taxon>
    </lineage>
</organism>
<evidence type="ECO:0000256" key="1">
    <source>
        <dbReference type="ARBA" id="ARBA00006184"/>
    </source>
</evidence>
<dbReference type="InterPro" id="IPR055237">
    <property type="entry name" value="Cdc6_lid"/>
</dbReference>
<dbReference type="SUPFAM" id="SSF46785">
    <property type="entry name" value="Winged helix' DNA-binding domain"/>
    <property type="match status" value="1"/>
</dbReference>
<proteinExistence type="inferred from homology"/>
<evidence type="ECO:0000256" key="2">
    <source>
        <dbReference type="ARBA" id="ARBA00022705"/>
    </source>
</evidence>
<dbReference type="InterPro" id="IPR050311">
    <property type="entry name" value="ORC1/CDC6"/>
</dbReference>
<protein>
    <submittedName>
        <fullName evidence="7">Cdc6/Cdc18 family protein</fullName>
    </submittedName>
</protein>
<sequence>MITDARVFQDEFVPETVVNRNAELNRLSGIIEPVLHDDPSETACLFGPTGVGKTCCAQYALEDLRETTFDVETAYINCWHNYNSYRVLYRLLDELNQTLDVHRQSTPRDELYERLRNADTHPYVVILDEVDQLEDQDVLYDLYALPHLAMILIANDEQELFTGLDDRLYSRLRGSECVEFERYGMDELVSILEQRVQRGLNDEALDRTHLEQVADAAAGDARVAIGILRTAVRQASRDGATQLSREDIDEAIPKARTELHRKTIDQLIEDQQLLYEIIADHGEITPGTLYEAYETQREAPKSRRMLRNYLSKMEHYNIIEADGQKRSRVYRVSETDFGNAGS</sequence>
<dbReference type="RefSeq" id="WP_224829067.1">
    <property type="nucleotide sequence ID" value="NZ_JAIVEF010000014.1"/>
</dbReference>
<dbReference type="SUPFAM" id="SSF52540">
    <property type="entry name" value="P-loop containing nucleoside triphosphate hydrolases"/>
    <property type="match status" value="1"/>
</dbReference>
<feature type="domain" description="Cdc6 AAA+ ATPase-type lid" evidence="6">
    <location>
        <begin position="190"/>
        <end position="251"/>
    </location>
</feature>
<dbReference type="Pfam" id="PF22703">
    <property type="entry name" value="Cdc6_lid"/>
    <property type="match status" value="1"/>
</dbReference>
<accession>A0ABD5QHA0</accession>
<comment type="similarity">
    <text evidence="1">Belongs to the CDC6/cdc18 family.</text>
</comment>
<keyword evidence="4" id="KW-0067">ATP-binding</keyword>
<dbReference type="CDD" id="cd18139">
    <property type="entry name" value="HLD_clamp_RarA"/>
    <property type="match status" value="1"/>
</dbReference>
<evidence type="ECO:0000256" key="3">
    <source>
        <dbReference type="ARBA" id="ARBA00022741"/>
    </source>
</evidence>
<evidence type="ECO:0000256" key="4">
    <source>
        <dbReference type="ARBA" id="ARBA00022840"/>
    </source>
</evidence>
<keyword evidence="3" id="KW-0547">Nucleotide-binding</keyword>
<evidence type="ECO:0000313" key="7">
    <source>
        <dbReference type="EMBL" id="MFC4989090.1"/>
    </source>
</evidence>
<dbReference type="AlphaFoldDB" id="A0ABD5QHA0"/>
<evidence type="ECO:0000313" key="8">
    <source>
        <dbReference type="Proteomes" id="UP001595925"/>
    </source>
</evidence>
<dbReference type="EMBL" id="JBHSJG010000040">
    <property type="protein sequence ID" value="MFC4989090.1"/>
    <property type="molecule type" value="Genomic_DNA"/>
</dbReference>
<dbReference type="Pfam" id="PF13401">
    <property type="entry name" value="AAA_22"/>
    <property type="match status" value="1"/>
</dbReference>